<dbReference type="Proteomes" id="UP000827976">
    <property type="component" value="Chromosome 19"/>
</dbReference>
<organism evidence="1 2">
    <name type="scientific">Dioscorea alata</name>
    <name type="common">Purple yam</name>
    <dbReference type="NCBI Taxonomy" id="55571"/>
    <lineage>
        <taxon>Eukaryota</taxon>
        <taxon>Viridiplantae</taxon>
        <taxon>Streptophyta</taxon>
        <taxon>Embryophyta</taxon>
        <taxon>Tracheophyta</taxon>
        <taxon>Spermatophyta</taxon>
        <taxon>Magnoliopsida</taxon>
        <taxon>Liliopsida</taxon>
        <taxon>Dioscoreales</taxon>
        <taxon>Dioscoreaceae</taxon>
        <taxon>Dioscorea</taxon>
    </lineage>
</organism>
<proteinExistence type="predicted"/>
<evidence type="ECO:0000313" key="2">
    <source>
        <dbReference type="Proteomes" id="UP000827976"/>
    </source>
</evidence>
<keyword evidence="2" id="KW-1185">Reference proteome</keyword>
<accession>A0ACB7U2J3</accession>
<comment type="caution">
    <text evidence="1">The sequence shown here is derived from an EMBL/GenBank/DDBJ whole genome shotgun (WGS) entry which is preliminary data.</text>
</comment>
<gene>
    <name evidence="1" type="ORF">IHE45_19G150400</name>
</gene>
<reference evidence="2" key="1">
    <citation type="journal article" date="2022" name="Nat. Commun.">
        <title>Chromosome evolution and the genetic basis of agronomically important traits in greater yam.</title>
        <authorList>
            <person name="Bredeson J.V."/>
            <person name="Lyons J.B."/>
            <person name="Oniyinde I.O."/>
            <person name="Okereke N.R."/>
            <person name="Kolade O."/>
            <person name="Nnabue I."/>
            <person name="Nwadili C.O."/>
            <person name="Hribova E."/>
            <person name="Parker M."/>
            <person name="Nwogha J."/>
            <person name="Shu S."/>
            <person name="Carlson J."/>
            <person name="Kariba R."/>
            <person name="Muthemba S."/>
            <person name="Knop K."/>
            <person name="Barton G.J."/>
            <person name="Sherwood A.V."/>
            <person name="Lopez-Montes A."/>
            <person name="Asiedu R."/>
            <person name="Jamnadass R."/>
            <person name="Muchugi A."/>
            <person name="Goodstein D."/>
            <person name="Egesi C.N."/>
            <person name="Featherston J."/>
            <person name="Asfaw A."/>
            <person name="Simpson G.G."/>
            <person name="Dolezel J."/>
            <person name="Hendre P.S."/>
            <person name="Van Deynze A."/>
            <person name="Kumar P.L."/>
            <person name="Obidiegwu J.E."/>
            <person name="Bhattacharjee R."/>
            <person name="Rokhsar D.S."/>
        </authorList>
    </citation>
    <scope>NUCLEOTIDE SEQUENCE [LARGE SCALE GENOMIC DNA]</scope>
    <source>
        <strain evidence="2">cv. TDa95/00328</strain>
    </source>
</reference>
<evidence type="ECO:0000313" key="1">
    <source>
        <dbReference type="EMBL" id="KAH7654559.1"/>
    </source>
</evidence>
<protein>
    <submittedName>
        <fullName evidence="1">Uncharacterized protein</fullName>
    </submittedName>
</protein>
<dbReference type="EMBL" id="CM037029">
    <property type="protein sequence ID" value="KAH7654559.1"/>
    <property type="molecule type" value="Genomic_DNA"/>
</dbReference>
<sequence length="79" mass="8625">MYPWCGASLSPVFHRAGALVAGILNGAGTWAIPVRRQAMRAYWIKRSFRLEWSFSRSCSLSSSLQTAALYLQDGDGGDG</sequence>
<name>A0ACB7U2J3_DIOAL</name>